<dbReference type="FunFam" id="1.10.10.10:FF:000029">
    <property type="entry name" value="Proliferation-associated 2G4, a"/>
    <property type="match status" value="1"/>
</dbReference>
<dbReference type="InterPro" id="IPR047113">
    <property type="entry name" value="PA2G4/ARX1"/>
</dbReference>
<dbReference type="InterPro" id="IPR000994">
    <property type="entry name" value="Pept_M24"/>
</dbReference>
<dbReference type="InterPro" id="IPR036005">
    <property type="entry name" value="Creatinase/aminopeptidase-like"/>
</dbReference>
<evidence type="ECO:0000256" key="1">
    <source>
        <dbReference type="ARBA" id="ARBA00007319"/>
    </source>
</evidence>
<feature type="domain" description="Peptidase M24" evidence="3">
    <location>
        <begin position="299"/>
        <end position="435"/>
    </location>
</feature>
<dbReference type="PANTHER" id="PTHR10804:SF11">
    <property type="entry name" value="PROLIFERATION-ASSOCIATED PROTEIN 2G4"/>
    <property type="match status" value="1"/>
</dbReference>
<proteinExistence type="inferred from homology"/>
<dbReference type="EMBL" id="JAAABM010000013">
    <property type="protein sequence ID" value="KAF7673345.1"/>
    <property type="molecule type" value="Genomic_DNA"/>
</dbReference>
<dbReference type="Gene3D" id="1.10.10.10">
    <property type="entry name" value="Winged helix-like DNA-binding domain superfamily/Winged helix DNA-binding domain"/>
    <property type="match status" value="1"/>
</dbReference>
<feature type="compositionally biased region" description="Basic residues" evidence="2">
    <location>
        <begin position="661"/>
        <end position="674"/>
    </location>
</feature>
<dbReference type="InterPro" id="IPR036390">
    <property type="entry name" value="WH_DNA-bd_sf"/>
</dbReference>
<accession>A0A8H7B131</accession>
<keyword evidence="5" id="KW-1185">Reference proteome</keyword>
<dbReference type="Gene3D" id="3.60.10.10">
    <property type="entry name" value="Endonuclease/exonuclease/phosphatase"/>
    <property type="match status" value="1"/>
</dbReference>
<evidence type="ECO:0000256" key="2">
    <source>
        <dbReference type="SAM" id="MobiDB-lite"/>
    </source>
</evidence>
<dbReference type="Pfam" id="PF00557">
    <property type="entry name" value="Peptidase_M24"/>
    <property type="match status" value="1"/>
</dbReference>
<dbReference type="SUPFAM" id="SSF56219">
    <property type="entry name" value="DNase I-like"/>
    <property type="match status" value="1"/>
</dbReference>
<name>A0A8H7B131_9PLEO</name>
<dbReference type="GeneID" id="62206893"/>
<dbReference type="PANTHER" id="PTHR10804">
    <property type="entry name" value="PROTEASE FAMILY M24 METHIONYL AMINOPEPTIDASE, AMINOPEPTIDASE P"/>
    <property type="match status" value="1"/>
</dbReference>
<dbReference type="InterPro" id="IPR036691">
    <property type="entry name" value="Endo/exonu/phosph_ase_sf"/>
</dbReference>
<dbReference type="RefSeq" id="XP_038783680.1">
    <property type="nucleotide sequence ID" value="XM_038933715.1"/>
</dbReference>
<dbReference type="AlphaFoldDB" id="A0A8H7B131"/>
<organism evidence="4 5">
    <name type="scientific">Alternaria burnsii</name>
    <dbReference type="NCBI Taxonomy" id="1187904"/>
    <lineage>
        <taxon>Eukaryota</taxon>
        <taxon>Fungi</taxon>
        <taxon>Dikarya</taxon>
        <taxon>Ascomycota</taxon>
        <taxon>Pezizomycotina</taxon>
        <taxon>Dothideomycetes</taxon>
        <taxon>Pleosporomycetidae</taxon>
        <taxon>Pleosporales</taxon>
        <taxon>Pleosporineae</taxon>
        <taxon>Pleosporaceae</taxon>
        <taxon>Alternaria</taxon>
        <taxon>Alternaria sect. Alternaria</taxon>
    </lineage>
</organism>
<reference evidence="4" key="2">
    <citation type="submission" date="2020-08" db="EMBL/GenBank/DDBJ databases">
        <title>Draft Genome Sequence of Cumin Blight Pathogen Alternaria burnsii.</title>
        <authorList>
            <person name="Feng Z."/>
        </authorList>
    </citation>
    <scope>NUCLEOTIDE SEQUENCE</scope>
    <source>
        <strain evidence="4">CBS107.38</strain>
    </source>
</reference>
<dbReference type="CDD" id="cd01089">
    <property type="entry name" value="PA2G4-like"/>
    <property type="match status" value="1"/>
</dbReference>
<dbReference type="SUPFAM" id="SSF55920">
    <property type="entry name" value="Creatinase/aminopeptidase"/>
    <property type="match status" value="1"/>
</dbReference>
<evidence type="ECO:0000313" key="4">
    <source>
        <dbReference type="EMBL" id="KAF7673345.1"/>
    </source>
</evidence>
<dbReference type="FunFam" id="3.90.230.10:FF:000016">
    <property type="entry name" value="Putative curved dna-binding protein"/>
    <property type="match status" value="1"/>
</dbReference>
<dbReference type="InterPro" id="IPR036388">
    <property type="entry name" value="WH-like_DNA-bd_sf"/>
</dbReference>
<comment type="similarity">
    <text evidence="1">Belongs to the peptidase M24 family.</text>
</comment>
<dbReference type="Proteomes" id="UP000596902">
    <property type="component" value="Unassembled WGS sequence"/>
</dbReference>
<dbReference type="SUPFAM" id="SSF46785">
    <property type="entry name" value="Winged helix' DNA-binding domain"/>
    <property type="match status" value="1"/>
</dbReference>
<feature type="compositionally biased region" description="Acidic residues" evidence="2">
    <location>
        <begin position="683"/>
        <end position="693"/>
    </location>
</feature>
<sequence>MKAHAATLPIRILTHNIRYAADPPATGEKPWSTRKQLILNELHYNTLHNPESFICLQEVLNEQLVDIMAGLGDEWTYIGVGRDDGKTKGEYSPIIYRKAIWELVTWQTVWLNENGAVGKKGWDAGSVRILNLGEFKHKQSKKAMVAMSTHFDNAGAISRRESAKIVEEVVVNVTSPTSNTSSSTLPFFLAGDLNSETSGEAYKILNNGLSIMQDTKEQAKWLYGDTNTFTDFDDQTKTLIDFVFVGPRGKSDWVLEGYSVLPNKFEDGLQPIFPHSTILKMAETAAVDYTLANPDTITKYKVAAEISQKVLKEVSGWIVADASIVELCERGDKLLDEEVAKVYKGKKVVKGIGHCTTISPSAYITPYTPLKSDTEEAATTLKEGEVVKIQLGAQIDGFCAIVCDNVIVGAAEEVTGREADLLLATHYANELLLRLMVPPSLVPHGDEEEQKKAATKKPYTQSQMTNMLEKVVKAYGCNLVESTTIWQFDHNEIESKKKIILAPGEGVRGDGLPEVGEVWGVEMGVSLGSGKVKNNGNRTTLHRRTATTYQLKRPTSRSLLSEVVKKFGTFPFSLRQLEDEKGAKVGVVECVRTGVLRQYEVVVDKDNQPVARVFTTVAITKNGMQRLAQPTAIDTSKYKSDKKIEDEEILKILEQPIGKTSTKKNKKKKKKPAKKAAEGGAAAEEEEDDDDEE</sequence>
<evidence type="ECO:0000259" key="3">
    <source>
        <dbReference type="Pfam" id="PF00557"/>
    </source>
</evidence>
<dbReference type="Gene3D" id="3.90.230.10">
    <property type="entry name" value="Creatinase/methionine aminopeptidase superfamily"/>
    <property type="match status" value="1"/>
</dbReference>
<gene>
    <name evidence="4" type="ORF">GT037_008668</name>
</gene>
<dbReference type="CDD" id="cd09083">
    <property type="entry name" value="EEP-1"/>
    <property type="match status" value="1"/>
</dbReference>
<feature type="region of interest" description="Disordered" evidence="2">
    <location>
        <begin position="660"/>
        <end position="693"/>
    </location>
</feature>
<evidence type="ECO:0000313" key="5">
    <source>
        <dbReference type="Proteomes" id="UP000596902"/>
    </source>
</evidence>
<comment type="caution">
    <text evidence="4">The sequence shown here is derived from an EMBL/GenBank/DDBJ whole genome shotgun (WGS) entry which is preliminary data.</text>
</comment>
<reference evidence="4" key="1">
    <citation type="submission" date="2020-01" db="EMBL/GenBank/DDBJ databases">
        <authorList>
            <person name="Feng Z.H.Z."/>
        </authorList>
    </citation>
    <scope>NUCLEOTIDE SEQUENCE</scope>
    <source>
        <strain evidence="4">CBS107.38</strain>
    </source>
</reference>
<protein>
    <submittedName>
        <fullName evidence="4">Swi-snf complex subunit</fullName>
    </submittedName>
</protein>